<evidence type="ECO:0000313" key="2">
    <source>
        <dbReference type="EMBL" id="MBK7425448.1"/>
    </source>
</evidence>
<gene>
    <name evidence="2" type="ORF">IPJ48_21490</name>
</gene>
<dbReference type="EMBL" id="JADJNC010000067">
    <property type="protein sequence ID" value="MBK7425448.1"/>
    <property type="molecule type" value="Genomic_DNA"/>
</dbReference>
<dbReference type="InterPro" id="IPR029044">
    <property type="entry name" value="Nucleotide-diphossugar_trans"/>
</dbReference>
<protein>
    <submittedName>
        <fullName evidence="2">Glycosyltransferase family 2 protein</fullName>
    </submittedName>
</protein>
<name>A0A9D7IAR2_9RHOO</name>
<dbReference type="GO" id="GO:0016758">
    <property type="term" value="F:hexosyltransferase activity"/>
    <property type="evidence" value="ECO:0007669"/>
    <property type="project" value="UniProtKB-ARBA"/>
</dbReference>
<reference evidence="2" key="1">
    <citation type="submission" date="2020-10" db="EMBL/GenBank/DDBJ databases">
        <title>Connecting structure to function with the recovery of over 1000 high-quality activated sludge metagenome-assembled genomes encoding full-length rRNA genes using long-read sequencing.</title>
        <authorList>
            <person name="Singleton C.M."/>
            <person name="Petriglieri F."/>
            <person name="Kristensen J.M."/>
            <person name="Kirkegaard R.H."/>
            <person name="Michaelsen T.Y."/>
            <person name="Andersen M.H."/>
            <person name="Karst S.M."/>
            <person name="Dueholm M.S."/>
            <person name="Nielsen P.H."/>
            <person name="Albertsen M."/>
        </authorList>
    </citation>
    <scope>NUCLEOTIDE SEQUENCE</scope>
    <source>
        <strain evidence="2">EsbW_18-Q3-R4-48_MAXAC.044</strain>
    </source>
</reference>
<dbReference type="PANTHER" id="PTHR22916">
    <property type="entry name" value="GLYCOSYLTRANSFERASE"/>
    <property type="match status" value="1"/>
</dbReference>
<dbReference type="Proteomes" id="UP000886602">
    <property type="component" value="Unassembled WGS sequence"/>
</dbReference>
<dbReference type="InterPro" id="IPR001173">
    <property type="entry name" value="Glyco_trans_2-like"/>
</dbReference>
<feature type="domain" description="Glycosyltransferase 2-like" evidence="1">
    <location>
        <begin position="9"/>
        <end position="173"/>
    </location>
</feature>
<dbReference type="PANTHER" id="PTHR22916:SF3">
    <property type="entry name" value="UDP-GLCNAC:BETAGAL BETA-1,3-N-ACETYLGLUCOSAMINYLTRANSFERASE-LIKE PROTEIN 1"/>
    <property type="match status" value="1"/>
</dbReference>
<dbReference type="AlphaFoldDB" id="A0A9D7IAR2"/>
<dbReference type="SUPFAM" id="SSF53448">
    <property type="entry name" value="Nucleotide-diphospho-sugar transferases"/>
    <property type="match status" value="1"/>
</dbReference>
<sequence length="303" mass="34305">MSHPDILISIVIPSYNYASTLKRAVSSVVNQLNHRHELIVIDDGSTDETPSLVAHIKEEMPAQVRFIRKENGGPSSARNLGIRESLGTYLVFLDADDELNPSALQALERHITDNPDSRFIIGGHIAVSPDGKRREHIPDFLPETPEERLSAYLLGKRISLCNGACAMHREIFSRADYPEKFRSAEDIPVFAQALASHSCSMLPQALALIHKHADSLRHQFSLAKTGGLLLVDEVFADRRLGPEFKHLKSPYFVQRSLSLFRSAYVAKDYTSAKEFFQIALQRDWRVLLKLSYTKKALRLWFRQ</sequence>
<comment type="caution">
    <text evidence="2">The sequence shown here is derived from an EMBL/GenBank/DDBJ whole genome shotgun (WGS) entry which is preliminary data.</text>
</comment>
<evidence type="ECO:0000313" key="3">
    <source>
        <dbReference type="Proteomes" id="UP000886602"/>
    </source>
</evidence>
<dbReference type="Gene3D" id="3.90.550.10">
    <property type="entry name" value="Spore Coat Polysaccharide Biosynthesis Protein SpsA, Chain A"/>
    <property type="match status" value="1"/>
</dbReference>
<dbReference type="CDD" id="cd00761">
    <property type="entry name" value="Glyco_tranf_GTA_type"/>
    <property type="match status" value="1"/>
</dbReference>
<dbReference type="Pfam" id="PF00535">
    <property type="entry name" value="Glycos_transf_2"/>
    <property type="match status" value="1"/>
</dbReference>
<evidence type="ECO:0000259" key="1">
    <source>
        <dbReference type="Pfam" id="PF00535"/>
    </source>
</evidence>
<accession>A0A9D7IAR2</accession>
<organism evidence="2 3">
    <name type="scientific">Candidatus Propionivibrio dominans</name>
    <dbReference type="NCBI Taxonomy" id="2954373"/>
    <lineage>
        <taxon>Bacteria</taxon>
        <taxon>Pseudomonadati</taxon>
        <taxon>Pseudomonadota</taxon>
        <taxon>Betaproteobacteria</taxon>
        <taxon>Rhodocyclales</taxon>
        <taxon>Rhodocyclaceae</taxon>
        <taxon>Propionivibrio</taxon>
    </lineage>
</organism>
<proteinExistence type="predicted"/>